<dbReference type="Proteomes" id="UP000664032">
    <property type="component" value="Unassembled WGS sequence"/>
</dbReference>
<name>A0ACB8H9R5_PSICU</name>
<dbReference type="EMBL" id="JAFIQS020000003">
    <property type="protein sequence ID" value="KAH9484397.1"/>
    <property type="molecule type" value="Genomic_DNA"/>
</dbReference>
<sequence length="541" mass="54562">MYTDELVSAMRLHSDDLSDYAASSTTSSTTSSTGSSTTPTLPPTSPTINPPPNTNTPSNSASSGTSLDTSSSSSTPSVTATIPPTISPTHSETAGPGGTLQTPSDGNKKSNNTGPIVGGVLGGLVALLVVGFLTWRYVKKNRRFDDIFDPVTQPKPHYQKASKILKDPEPKPYTYGLVGQNTTNPIGISPPSSPPPGQSSFNDIGHQGGNDIGPQGPGSNGIGHNPGGSNGIGPQNGNNMGYPPSGNDIGLQPNNTPVQHIRNPSLTPLLAGAGAAMAASSSSRPSSADSSMPLGPLVTHAPQPQTYPPMPHNPSSTSSYPPALQNWNNAQGYAAQQQQGVYSGSAQGYGPGPSMAGPSSSSAASNPLSQGGGSINSLGSGSTAPSSWGGGNAGPPLPTMVPLIASTSPTSAQRNTSYGSGSASNNRISTLQQYEDPFARSGSPVSLQEPPRILQVTNAEPGSLDEGFYDPAVYYAAGTAPLGAAPGSPNATQVSSSSASGAASGPGRRLSARAEKQGLVHLDGGQYQTPAPQGPPAYTES</sequence>
<keyword evidence="2" id="KW-1185">Reference proteome</keyword>
<proteinExistence type="predicted"/>
<evidence type="ECO:0000313" key="2">
    <source>
        <dbReference type="Proteomes" id="UP000664032"/>
    </source>
</evidence>
<organism evidence="1 2">
    <name type="scientific">Psilocybe cubensis</name>
    <name type="common">Psychedelic mushroom</name>
    <name type="synonym">Stropharia cubensis</name>
    <dbReference type="NCBI Taxonomy" id="181762"/>
    <lineage>
        <taxon>Eukaryota</taxon>
        <taxon>Fungi</taxon>
        <taxon>Dikarya</taxon>
        <taxon>Basidiomycota</taxon>
        <taxon>Agaricomycotina</taxon>
        <taxon>Agaricomycetes</taxon>
        <taxon>Agaricomycetidae</taxon>
        <taxon>Agaricales</taxon>
        <taxon>Agaricineae</taxon>
        <taxon>Strophariaceae</taxon>
        <taxon>Psilocybe</taxon>
    </lineage>
</organism>
<evidence type="ECO:0000313" key="1">
    <source>
        <dbReference type="EMBL" id="KAH9484397.1"/>
    </source>
</evidence>
<reference evidence="1" key="1">
    <citation type="submission" date="2021-10" db="EMBL/GenBank/DDBJ databases">
        <title>Psilocybe cubensis genome.</title>
        <authorList>
            <person name="Mckernan K.J."/>
            <person name="Crawford S."/>
            <person name="Trippe A."/>
            <person name="Kane L.T."/>
            <person name="Mclaughlin S."/>
        </authorList>
    </citation>
    <scope>NUCLEOTIDE SEQUENCE</scope>
    <source>
        <strain evidence="1">MGC-MH-2018</strain>
    </source>
</reference>
<gene>
    <name evidence="1" type="ORF">JR316_0003878</name>
</gene>
<accession>A0ACB8H9R5</accession>
<comment type="caution">
    <text evidence="1">The sequence shown here is derived from an EMBL/GenBank/DDBJ whole genome shotgun (WGS) entry which is preliminary data.</text>
</comment>
<protein>
    <submittedName>
        <fullName evidence="1">Uncharacterized protein</fullName>
    </submittedName>
</protein>